<dbReference type="EMBL" id="JBJUIK010000004">
    <property type="protein sequence ID" value="KAL3530650.1"/>
    <property type="molecule type" value="Genomic_DNA"/>
</dbReference>
<protein>
    <submittedName>
        <fullName evidence="1">Uncharacterized protein</fullName>
    </submittedName>
</protein>
<organism evidence="1 2">
    <name type="scientific">Cinchona calisaya</name>
    <dbReference type="NCBI Taxonomy" id="153742"/>
    <lineage>
        <taxon>Eukaryota</taxon>
        <taxon>Viridiplantae</taxon>
        <taxon>Streptophyta</taxon>
        <taxon>Embryophyta</taxon>
        <taxon>Tracheophyta</taxon>
        <taxon>Spermatophyta</taxon>
        <taxon>Magnoliopsida</taxon>
        <taxon>eudicotyledons</taxon>
        <taxon>Gunneridae</taxon>
        <taxon>Pentapetalae</taxon>
        <taxon>asterids</taxon>
        <taxon>lamiids</taxon>
        <taxon>Gentianales</taxon>
        <taxon>Rubiaceae</taxon>
        <taxon>Cinchonoideae</taxon>
        <taxon>Cinchoneae</taxon>
        <taxon>Cinchona</taxon>
    </lineage>
</organism>
<comment type="caution">
    <text evidence="1">The sequence shown here is derived from an EMBL/GenBank/DDBJ whole genome shotgun (WGS) entry which is preliminary data.</text>
</comment>
<keyword evidence="2" id="KW-1185">Reference proteome</keyword>
<gene>
    <name evidence="1" type="ORF">ACH5RR_009972</name>
</gene>
<dbReference type="PANTHER" id="PTHR37721">
    <property type="entry name" value="OS05G0464200 PROTEIN"/>
    <property type="match status" value="1"/>
</dbReference>
<name>A0ABD3AI26_9GENT</name>
<reference evidence="1 2" key="1">
    <citation type="submission" date="2024-11" db="EMBL/GenBank/DDBJ databases">
        <title>A near-complete genome assembly of Cinchona calisaya.</title>
        <authorList>
            <person name="Lian D.C."/>
            <person name="Zhao X.W."/>
            <person name="Wei L."/>
        </authorList>
    </citation>
    <scope>NUCLEOTIDE SEQUENCE [LARGE SCALE GENOMIC DNA]</scope>
    <source>
        <tissue evidence="1">Nenye</tissue>
    </source>
</reference>
<dbReference type="Proteomes" id="UP001630127">
    <property type="component" value="Unassembled WGS sequence"/>
</dbReference>
<dbReference type="AlphaFoldDB" id="A0ABD3AI26"/>
<dbReference type="PANTHER" id="PTHR37721:SF1">
    <property type="entry name" value="OS05G0464200 PROTEIN"/>
    <property type="match status" value="1"/>
</dbReference>
<sequence>MNSSPSNPQKKNNTTVPARRGKIKAKIVEDLVETVSSMASKAEEALGKLKGVVDGRSLESWKRVYL</sequence>
<proteinExistence type="predicted"/>
<evidence type="ECO:0000313" key="2">
    <source>
        <dbReference type="Proteomes" id="UP001630127"/>
    </source>
</evidence>
<evidence type="ECO:0000313" key="1">
    <source>
        <dbReference type="EMBL" id="KAL3530650.1"/>
    </source>
</evidence>
<accession>A0ABD3AI26</accession>